<evidence type="ECO:0000313" key="3">
    <source>
        <dbReference type="Proteomes" id="UP000278807"/>
    </source>
</evidence>
<reference evidence="2 3" key="2">
    <citation type="submission" date="2018-11" db="EMBL/GenBank/DDBJ databases">
        <authorList>
            <consortium name="Pathogen Informatics"/>
        </authorList>
    </citation>
    <scope>NUCLEOTIDE SEQUENCE [LARGE SCALE GENOMIC DNA]</scope>
</reference>
<protein>
    <submittedName>
        <fullName evidence="4">Fibronectin type-III domain-containing protein</fullName>
    </submittedName>
</protein>
<dbReference type="OrthoDB" id="438268at2759"/>
<evidence type="ECO:0000313" key="2">
    <source>
        <dbReference type="EMBL" id="VDN99904.1"/>
    </source>
</evidence>
<evidence type="ECO:0000256" key="1">
    <source>
        <dbReference type="SAM" id="MobiDB-lite"/>
    </source>
</evidence>
<dbReference type="CDD" id="cd00063">
    <property type="entry name" value="FN3"/>
    <property type="match status" value="1"/>
</dbReference>
<reference evidence="4" key="1">
    <citation type="submission" date="2017-02" db="UniProtKB">
        <authorList>
            <consortium name="WormBaseParasite"/>
        </authorList>
    </citation>
    <scope>IDENTIFICATION</scope>
</reference>
<dbReference type="SUPFAM" id="SSF49265">
    <property type="entry name" value="Fibronectin type III"/>
    <property type="match status" value="1"/>
</dbReference>
<dbReference type="InterPro" id="IPR003961">
    <property type="entry name" value="FN3_dom"/>
</dbReference>
<evidence type="ECO:0000313" key="4">
    <source>
        <dbReference type="WBParaSite" id="HNAJ_0000404701-mRNA-1"/>
    </source>
</evidence>
<sequence>MPFYDHSTYSVAQVLPGEEREESIVPKYLYDRAFHAHFKGHMFPDAIQPEPLPLYLFLVVSMIITQRAVSRSVLKVGFEPSIYDSKIEVRSRKLILYLGSDLKLIEKLNRPLITLRNLDDPTRPPRQITPTGRKKKVLSLKPSTHYRLTVSEKDPSKRKGEISREYRFRSPSDRPSKLQKVEMHKISPNEVILNWLPPVQTNGRIQGYMVMYTFDNLFWAIKNTLDLQFNIVFEETVKKITALVAAYTGPNEGDSQGGGMGKISQITLALNGAGS</sequence>
<gene>
    <name evidence="2" type="ORF">HNAJ_LOCUS4045</name>
</gene>
<dbReference type="Gene3D" id="2.60.40.10">
    <property type="entry name" value="Immunoglobulins"/>
    <property type="match status" value="1"/>
</dbReference>
<dbReference type="Proteomes" id="UP000278807">
    <property type="component" value="Unassembled WGS sequence"/>
</dbReference>
<accession>A0A0R3TAF8</accession>
<feature type="region of interest" description="Disordered" evidence="1">
    <location>
        <begin position="150"/>
        <end position="178"/>
    </location>
</feature>
<keyword evidence="3" id="KW-1185">Reference proteome</keyword>
<dbReference type="EMBL" id="UZAE01002621">
    <property type="protein sequence ID" value="VDN99904.1"/>
    <property type="molecule type" value="Genomic_DNA"/>
</dbReference>
<proteinExistence type="predicted"/>
<name>A0A0R3TAF8_RODNA</name>
<organism evidence="4">
    <name type="scientific">Rodentolepis nana</name>
    <name type="common">Dwarf tapeworm</name>
    <name type="synonym">Hymenolepis nana</name>
    <dbReference type="NCBI Taxonomy" id="102285"/>
    <lineage>
        <taxon>Eukaryota</taxon>
        <taxon>Metazoa</taxon>
        <taxon>Spiralia</taxon>
        <taxon>Lophotrochozoa</taxon>
        <taxon>Platyhelminthes</taxon>
        <taxon>Cestoda</taxon>
        <taxon>Eucestoda</taxon>
        <taxon>Cyclophyllidea</taxon>
        <taxon>Hymenolepididae</taxon>
        <taxon>Rodentolepis</taxon>
    </lineage>
</organism>
<dbReference type="InterPro" id="IPR036116">
    <property type="entry name" value="FN3_sf"/>
</dbReference>
<dbReference type="AlphaFoldDB" id="A0A0R3TAF8"/>
<dbReference type="WBParaSite" id="HNAJ_0000404701-mRNA-1">
    <property type="protein sequence ID" value="HNAJ_0000404701-mRNA-1"/>
    <property type="gene ID" value="HNAJ_0000404701"/>
</dbReference>
<dbReference type="InterPro" id="IPR013783">
    <property type="entry name" value="Ig-like_fold"/>
</dbReference>